<evidence type="ECO:0000256" key="1">
    <source>
        <dbReference type="SAM" id="MobiDB-lite"/>
    </source>
</evidence>
<accession>A0AAE0IHI3</accession>
<gene>
    <name evidence="2" type="ORF">B0H66DRAFT_599305</name>
</gene>
<protein>
    <submittedName>
        <fullName evidence="2">Uncharacterized protein</fullName>
    </submittedName>
</protein>
<keyword evidence="3" id="KW-1185">Reference proteome</keyword>
<feature type="region of interest" description="Disordered" evidence="1">
    <location>
        <begin position="1"/>
        <end position="28"/>
    </location>
</feature>
<reference evidence="2" key="2">
    <citation type="submission" date="2023-06" db="EMBL/GenBank/DDBJ databases">
        <authorList>
            <consortium name="Lawrence Berkeley National Laboratory"/>
            <person name="Haridas S."/>
            <person name="Hensen N."/>
            <person name="Bonometti L."/>
            <person name="Westerberg I."/>
            <person name="Brannstrom I.O."/>
            <person name="Guillou S."/>
            <person name="Cros-Aarteil S."/>
            <person name="Calhoun S."/>
            <person name="Kuo A."/>
            <person name="Mondo S."/>
            <person name="Pangilinan J."/>
            <person name="Riley R."/>
            <person name="Labutti K."/>
            <person name="Andreopoulos B."/>
            <person name="Lipzen A."/>
            <person name="Chen C."/>
            <person name="Yanf M."/>
            <person name="Daum C."/>
            <person name="Ng V."/>
            <person name="Clum A."/>
            <person name="Steindorff A."/>
            <person name="Ohm R."/>
            <person name="Martin F."/>
            <person name="Silar P."/>
            <person name="Natvig D."/>
            <person name="Lalanne C."/>
            <person name="Gautier V."/>
            <person name="Ament-Velasquez S.L."/>
            <person name="Kruys A."/>
            <person name="Hutchinson M.I."/>
            <person name="Powell A.J."/>
            <person name="Barry K."/>
            <person name="Miller A.N."/>
            <person name="Grigoriev I.V."/>
            <person name="Debuchy R."/>
            <person name="Gladieux P."/>
            <person name="Thoren M.H."/>
            <person name="Johannesson H."/>
        </authorList>
    </citation>
    <scope>NUCLEOTIDE SEQUENCE</scope>
    <source>
        <strain evidence="2">CBS 118394</strain>
    </source>
</reference>
<comment type="caution">
    <text evidence="2">The sequence shown here is derived from an EMBL/GenBank/DDBJ whole genome shotgun (WGS) entry which is preliminary data.</text>
</comment>
<dbReference type="AlphaFoldDB" id="A0AAE0IHI3"/>
<sequence length="231" mass="25101">MDHKEEITDIASPSGFCDRPSMPDFTDTANDDVLGQVAGDVNMGTVSVGQDLSGLYGTPIRPITDFINLNNDMNTMAVQVGQNTSDNLPSPIDIADRESRQTAKETFPKPPGNIDFSVITAFIENPIPDPGHASSHHIVPVNEGHVEISGPGMMSSQMVTDLQDNPTPDLAHADSRDVVPVSEGHVEISGPEMMSSEMVTKLQDLVRAIKAKHYEDTSQEVTETEMQQFLR</sequence>
<name>A0AAE0IHI3_9PEZI</name>
<organism evidence="2 3">
    <name type="scientific">Apodospora peruviana</name>
    <dbReference type="NCBI Taxonomy" id="516989"/>
    <lineage>
        <taxon>Eukaryota</taxon>
        <taxon>Fungi</taxon>
        <taxon>Dikarya</taxon>
        <taxon>Ascomycota</taxon>
        <taxon>Pezizomycotina</taxon>
        <taxon>Sordariomycetes</taxon>
        <taxon>Sordariomycetidae</taxon>
        <taxon>Sordariales</taxon>
        <taxon>Lasiosphaeriaceae</taxon>
        <taxon>Apodospora</taxon>
    </lineage>
</organism>
<evidence type="ECO:0000313" key="2">
    <source>
        <dbReference type="EMBL" id="KAK3325124.1"/>
    </source>
</evidence>
<proteinExistence type="predicted"/>
<reference evidence="2" key="1">
    <citation type="journal article" date="2023" name="Mol. Phylogenet. Evol.">
        <title>Genome-scale phylogeny and comparative genomics of the fungal order Sordariales.</title>
        <authorList>
            <person name="Hensen N."/>
            <person name="Bonometti L."/>
            <person name="Westerberg I."/>
            <person name="Brannstrom I.O."/>
            <person name="Guillou S."/>
            <person name="Cros-Aarteil S."/>
            <person name="Calhoun S."/>
            <person name="Haridas S."/>
            <person name="Kuo A."/>
            <person name="Mondo S."/>
            <person name="Pangilinan J."/>
            <person name="Riley R."/>
            <person name="LaButti K."/>
            <person name="Andreopoulos B."/>
            <person name="Lipzen A."/>
            <person name="Chen C."/>
            <person name="Yan M."/>
            <person name="Daum C."/>
            <person name="Ng V."/>
            <person name="Clum A."/>
            <person name="Steindorff A."/>
            <person name="Ohm R.A."/>
            <person name="Martin F."/>
            <person name="Silar P."/>
            <person name="Natvig D.O."/>
            <person name="Lalanne C."/>
            <person name="Gautier V."/>
            <person name="Ament-Velasquez S.L."/>
            <person name="Kruys A."/>
            <person name="Hutchinson M.I."/>
            <person name="Powell A.J."/>
            <person name="Barry K."/>
            <person name="Miller A.N."/>
            <person name="Grigoriev I.V."/>
            <person name="Debuchy R."/>
            <person name="Gladieux P."/>
            <person name="Hiltunen Thoren M."/>
            <person name="Johannesson H."/>
        </authorList>
    </citation>
    <scope>NUCLEOTIDE SEQUENCE</scope>
    <source>
        <strain evidence="2">CBS 118394</strain>
    </source>
</reference>
<dbReference type="Proteomes" id="UP001283341">
    <property type="component" value="Unassembled WGS sequence"/>
</dbReference>
<dbReference type="EMBL" id="JAUEDM010000002">
    <property type="protein sequence ID" value="KAK3325124.1"/>
    <property type="molecule type" value="Genomic_DNA"/>
</dbReference>
<evidence type="ECO:0000313" key="3">
    <source>
        <dbReference type="Proteomes" id="UP001283341"/>
    </source>
</evidence>